<dbReference type="Pfam" id="PF10923">
    <property type="entry name" value="BrxC_BrxD"/>
    <property type="match status" value="1"/>
</dbReference>
<dbReference type="InterPro" id="IPR027417">
    <property type="entry name" value="P-loop_NTPase"/>
</dbReference>
<keyword evidence="2" id="KW-1185">Reference proteome</keyword>
<protein>
    <submittedName>
        <fullName evidence="1">BREX system ATP-binding protein BrxD</fullName>
    </submittedName>
</protein>
<dbReference type="SUPFAM" id="SSF52540">
    <property type="entry name" value="P-loop containing nucleoside triphosphate hydrolases"/>
    <property type="match status" value="1"/>
</dbReference>
<name>A0ABV9C8F2_9ACTN</name>
<reference evidence="2" key="1">
    <citation type="journal article" date="2019" name="Int. J. Syst. Evol. Microbiol.">
        <title>The Global Catalogue of Microorganisms (GCM) 10K type strain sequencing project: providing services to taxonomists for standard genome sequencing and annotation.</title>
        <authorList>
            <consortium name="The Broad Institute Genomics Platform"/>
            <consortium name="The Broad Institute Genome Sequencing Center for Infectious Disease"/>
            <person name="Wu L."/>
            <person name="Ma J."/>
        </authorList>
    </citation>
    <scope>NUCLEOTIDE SEQUENCE [LARGE SCALE GENOMIC DNA]</scope>
    <source>
        <strain evidence="2">CGMCC 4.7132</strain>
    </source>
</reference>
<dbReference type="RefSeq" id="WP_380835781.1">
    <property type="nucleotide sequence ID" value="NZ_JBHSFP010000001.1"/>
</dbReference>
<keyword evidence="1" id="KW-0547">Nucleotide-binding</keyword>
<dbReference type="NCBIfam" id="NF033438">
    <property type="entry name" value="BREX_BrxD"/>
    <property type="match status" value="1"/>
</dbReference>
<sequence>MTRKVSRIRRQRIIAALSRGTVPQNDLDLFAVGMERFEKVLDDELAGAASGGGGFKAIRGEYGSGKTFFARWLAERAKHMRMAASEVQITDTDTPLYKPQAVYRGLVRTLSTAGSQPSALRDIVDTWLLVLEGEVDTADGIASENRKAIDSAVEERIESRLSEVSRNVPAFATALRFYRQARLAGDAATADGLLAWIGGQQNVAASVRRHAGIKGEVDAGNAFDFLQGLLVVLRDCGHPGLLVILDEVETVQRVPSNLRERSLNTLRGLIDDIDRNRFAGLYLVITGTPAFYDGRQGVQLSAPLAQRLHTDFQTNARFDTARAVQIRLTGFDRDRLVELGCRVRDLFAQSDPAEDRVRTLVDDGYVKDLATAVAGHLGAGTAPRVFLRKLVADVLFRVSEYEDFVPRRDYERTKLNEAELTAEERNALRRRRLPMSAAEVDLDLP</sequence>
<gene>
    <name evidence="1" type="primary">brxD</name>
    <name evidence="1" type="ORF">ACFO60_01080</name>
</gene>
<dbReference type="InterPro" id="IPR021228">
    <property type="entry name" value="BrxD"/>
</dbReference>
<proteinExistence type="predicted"/>
<dbReference type="Proteomes" id="UP001596004">
    <property type="component" value="Unassembled WGS sequence"/>
</dbReference>
<accession>A0ABV9C8F2</accession>
<keyword evidence="1" id="KW-0067">ATP-binding</keyword>
<evidence type="ECO:0000313" key="1">
    <source>
        <dbReference type="EMBL" id="MFC4529340.1"/>
    </source>
</evidence>
<evidence type="ECO:0000313" key="2">
    <source>
        <dbReference type="Proteomes" id="UP001596004"/>
    </source>
</evidence>
<dbReference type="EMBL" id="JBHSFP010000001">
    <property type="protein sequence ID" value="MFC4529340.1"/>
    <property type="molecule type" value="Genomic_DNA"/>
</dbReference>
<organism evidence="1 2">
    <name type="scientific">Sphaerisporangium dianthi</name>
    <dbReference type="NCBI Taxonomy" id="1436120"/>
    <lineage>
        <taxon>Bacteria</taxon>
        <taxon>Bacillati</taxon>
        <taxon>Actinomycetota</taxon>
        <taxon>Actinomycetes</taxon>
        <taxon>Streptosporangiales</taxon>
        <taxon>Streptosporangiaceae</taxon>
        <taxon>Sphaerisporangium</taxon>
    </lineage>
</organism>
<dbReference type="GO" id="GO:0005524">
    <property type="term" value="F:ATP binding"/>
    <property type="evidence" value="ECO:0007669"/>
    <property type="project" value="UniProtKB-KW"/>
</dbReference>
<comment type="caution">
    <text evidence="1">The sequence shown here is derived from an EMBL/GenBank/DDBJ whole genome shotgun (WGS) entry which is preliminary data.</text>
</comment>